<organism evidence="1 2">
    <name type="scientific">Panicum hallii var. hallii</name>
    <dbReference type="NCBI Taxonomy" id="1504633"/>
    <lineage>
        <taxon>Eukaryota</taxon>
        <taxon>Viridiplantae</taxon>
        <taxon>Streptophyta</taxon>
        <taxon>Embryophyta</taxon>
        <taxon>Tracheophyta</taxon>
        <taxon>Spermatophyta</taxon>
        <taxon>Magnoliopsida</taxon>
        <taxon>Liliopsida</taxon>
        <taxon>Poales</taxon>
        <taxon>Poaceae</taxon>
        <taxon>PACMAD clade</taxon>
        <taxon>Panicoideae</taxon>
        <taxon>Panicodae</taxon>
        <taxon>Paniceae</taxon>
        <taxon>Panicinae</taxon>
        <taxon>Panicum</taxon>
        <taxon>Panicum sect. Panicum</taxon>
    </lineage>
</organism>
<gene>
    <name evidence="1" type="ORF">GQ55_9G476400</name>
</gene>
<dbReference type="AlphaFoldDB" id="A0A2T7CCN1"/>
<proteinExistence type="predicted"/>
<dbReference type="EMBL" id="CM009757">
    <property type="protein sequence ID" value="PUZ41096.1"/>
    <property type="molecule type" value="Genomic_DNA"/>
</dbReference>
<reference evidence="1 2" key="1">
    <citation type="submission" date="2018-04" db="EMBL/GenBank/DDBJ databases">
        <title>WGS assembly of Panicum hallii var. hallii HAL2.</title>
        <authorList>
            <person name="Lovell J."/>
            <person name="Jenkins J."/>
            <person name="Lowry D."/>
            <person name="Mamidi S."/>
            <person name="Sreedasyam A."/>
            <person name="Weng X."/>
            <person name="Barry K."/>
            <person name="Bonette J."/>
            <person name="Campitelli B."/>
            <person name="Daum C."/>
            <person name="Gordon S."/>
            <person name="Gould B."/>
            <person name="Lipzen A."/>
            <person name="MacQueen A."/>
            <person name="Palacio-Mejia J."/>
            <person name="Plott C."/>
            <person name="Shakirov E."/>
            <person name="Shu S."/>
            <person name="Yoshinaga Y."/>
            <person name="Zane M."/>
            <person name="Rokhsar D."/>
            <person name="Grimwood J."/>
            <person name="Schmutz J."/>
            <person name="Juenger T."/>
        </authorList>
    </citation>
    <scope>NUCLEOTIDE SEQUENCE [LARGE SCALE GENOMIC DNA]</scope>
    <source>
        <strain evidence="2">cv. HAL2</strain>
    </source>
</reference>
<name>A0A2T7CCN1_9POAL</name>
<evidence type="ECO:0000313" key="1">
    <source>
        <dbReference type="EMBL" id="PUZ41096.1"/>
    </source>
</evidence>
<evidence type="ECO:0000313" key="2">
    <source>
        <dbReference type="Proteomes" id="UP000244336"/>
    </source>
</evidence>
<protein>
    <submittedName>
        <fullName evidence="1">Uncharacterized protein</fullName>
    </submittedName>
</protein>
<sequence length="99" mass="10250">MATLEQEMQAAVPLLPSGVRTHLPFSGAAQRQFGLAVPVRGKANGQIDAPGFASTKARSAQLTAMAGNGLCRAAQAIALASKWKVVAGVCMYPSCPPRK</sequence>
<dbReference type="Gramene" id="PUZ41096">
    <property type="protein sequence ID" value="PUZ41096"/>
    <property type="gene ID" value="GQ55_9G476400"/>
</dbReference>
<accession>A0A2T7CCN1</accession>
<keyword evidence="2" id="KW-1185">Reference proteome</keyword>
<dbReference type="Proteomes" id="UP000244336">
    <property type="component" value="Chromosome 9"/>
</dbReference>